<dbReference type="EMBL" id="GGEC01084174">
    <property type="protein sequence ID" value="MBX64658.1"/>
    <property type="molecule type" value="Transcribed_RNA"/>
</dbReference>
<accession>A0A2P2QCC9</accession>
<evidence type="ECO:0000313" key="1">
    <source>
        <dbReference type="EMBL" id="MBX64658.1"/>
    </source>
</evidence>
<protein>
    <submittedName>
        <fullName evidence="1">Uncharacterized protein</fullName>
    </submittedName>
</protein>
<dbReference type="AlphaFoldDB" id="A0A2P2QCC9"/>
<proteinExistence type="predicted"/>
<name>A0A2P2QCC9_RHIMU</name>
<reference evidence="1" key="1">
    <citation type="submission" date="2018-02" db="EMBL/GenBank/DDBJ databases">
        <title>Rhizophora mucronata_Transcriptome.</title>
        <authorList>
            <person name="Meera S.P."/>
            <person name="Sreeshan A."/>
            <person name="Augustine A."/>
        </authorList>
    </citation>
    <scope>NUCLEOTIDE SEQUENCE</scope>
    <source>
        <tissue evidence="1">Leaf</tissue>
    </source>
</reference>
<sequence length="37" mass="4274">MCVFVNPLGSSYTFMHNLFCEVLHSFHVKTEDKVSLI</sequence>
<organism evidence="1">
    <name type="scientific">Rhizophora mucronata</name>
    <name type="common">Asiatic mangrove</name>
    <dbReference type="NCBI Taxonomy" id="61149"/>
    <lineage>
        <taxon>Eukaryota</taxon>
        <taxon>Viridiplantae</taxon>
        <taxon>Streptophyta</taxon>
        <taxon>Embryophyta</taxon>
        <taxon>Tracheophyta</taxon>
        <taxon>Spermatophyta</taxon>
        <taxon>Magnoliopsida</taxon>
        <taxon>eudicotyledons</taxon>
        <taxon>Gunneridae</taxon>
        <taxon>Pentapetalae</taxon>
        <taxon>rosids</taxon>
        <taxon>fabids</taxon>
        <taxon>Malpighiales</taxon>
        <taxon>Rhizophoraceae</taxon>
        <taxon>Rhizophora</taxon>
    </lineage>
</organism>